<evidence type="ECO:0000259" key="1">
    <source>
        <dbReference type="PROSITE" id="PS51372"/>
    </source>
</evidence>
<gene>
    <name evidence="2" type="ORF">M5X16_25720</name>
    <name evidence="3" type="ORF">PC41400_10820</name>
</gene>
<accession>A0A410WUH2</accession>
<dbReference type="KEGG" id="pchi:PC41400_10820"/>
<evidence type="ECO:0000313" key="4">
    <source>
        <dbReference type="Proteomes" id="UP000288943"/>
    </source>
</evidence>
<dbReference type="SUPFAM" id="SSF63520">
    <property type="entry name" value="PTS-regulatory domain, PRD"/>
    <property type="match status" value="1"/>
</dbReference>
<dbReference type="PROSITE" id="PS51372">
    <property type="entry name" value="PRD_2"/>
    <property type="match status" value="1"/>
</dbReference>
<dbReference type="EMBL" id="JAMDMJ010000040">
    <property type="protein sequence ID" value="MCY9599162.1"/>
    <property type="molecule type" value="Genomic_DNA"/>
</dbReference>
<dbReference type="GO" id="GO:0006355">
    <property type="term" value="P:regulation of DNA-templated transcription"/>
    <property type="evidence" value="ECO:0007669"/>
    <property type="project" value="InterPro"/>
</dbReference>
<name>A0A410WUH2_9BACL</name>
<proteinExistence type="predicted"/>
<evidence type="ECO:0000313" key="3">
    <source>
        <dbReference type="EMBL" id="QAV18126.1"/>
    </source>
</evidence>
<evidence type="ECO:0000313" key="2">
    <source>
        <dbReference type="EMBL" id="MCY9599162.1"/>
    </source>
</evidence>
<protein>
    <submittedName>
        <fullName evidence="3">PRD domain-containing protein</fullName>
    </submittedName>
</protein>
<reference evidence="3 4" key="1">
    <citation type="submission" date="2018-01" db="EMBL/GenBank/DDBJ databases">
        <title>The whole genome sequencing and assembly of Paenibacillus chitinolyticus KCCM 41400 strain.</title>
        <authorList>
            <person name="Kim J.-Y."/>
            <person name="Park M.-K."/>
            <person name="Lee Y.-J."/>
            <person name="Yi H."/>
            <person name="Bahn Y.-S."/>
            <person name="Kim J.F."/>
            <person name="Lee D.-W."/>
        </authorList>
    </citation>
    <scope>NUCLEOTIDE SEQUENCE [LARGE SCALE GENOMIC DNA]</scope>
    <source>
        <strain evidence="3 4">KCCM 41400</strain>
    </source>
</reference>
<dbReference type="Proteomes" id="UP000288943">
    <property type="component" value="Chromosome"/>
</dbReference>
<dbReference type="AlphaFoldDB" id="A0A410WUH2"/>
<dbReference type="InterPro" id="IPR011608">
    <property type="entry name" value="PRD"/>
</dbReference>
<dbReference type="RefSeq" id="WP_042228731.1">
    <property type="nucleotide sequence ID" value="NZ_BQWH01000008.1"/>
</dbReference>
<evidence type="ECO:0000313" key="5">
    <source>
        <dbReference type="Proteomes" id="UP001527202"/>
    </source>
</evidence>
<reference evidence="2 5" key="2">
    <citation type="submission" date="2022-05" db="EMBL/GenBank/DDBJ databases">
        <title>Genome Sequencing of Bee-Associated Microbes.</title>
        <authorList>
            <person name="Dunlap C."/>
        </authorList>
    </citation>
    <scope>NUCLEOTIDE SEQUENCE [LARGE SCALE GENOMIC DNA]</scope>
    <source>
        <strain evidence="2 5">NRRL B-23120</strain>
    </source>
</reference>
<dbReference type="OrthoDB" id="4239925at2"/>
<sequence>MYNINEVLEEIPQKTEASPEKLEAVKDLLTKLRPMSQEIGLSIPHTKAVIIGIHLLAFLRRVDQDEYLPEIEPEMFEEISAESIDLSKRLFAGYNMPPQRKLDDAEVFFLAVHFEAAKTNL</sequence>
<feature type="domain" description="PRD" evidence="1">
    <location>
        <begin position="16"/>
        <end position="121"/>
    </location>
</feature>
<keyword evidence="5" id="KW-1185">Reference proteome</keyword>
<dbReference type="InterPro" id="IPR036634">
    <property type="entry name" value="PRD_sf"/>
</dbReference>
<dbReference type="Proteomes" id="UP001527202">
    <property type="component" value="Unassembled WGS sequence"/>
</dbReference>
<dbReference type="GeneID" id="95375296"/>
<organism evidence="3 4">
    <name type="scientific">Paenibacillus chitinolyticus</name>
    <dbReference type="NCBI Taxonomy" id="79263"/>
    <lineage>
        <taxon>Bacteria</taxon>
        <taxon>Bacillati</taxon>
        <taxon>Bacillota</taxon>
        <taxon>Bacilli</taxon>
        <taxon>Bacillales</taxon>
        <taxon>Paenibacillaceae</taxon>
        <taxon>Paenibacillus</taxon>
    </lineage>
</organism>
<dbReference type="Gene3D" id="1.10.1790.10">
    <property type="entry name" value="PRD domain"/>
    <property type="match status" value="1"/>
</dbReference>
<dbReference type="EMBL" id="CP026520">
    <property type="protein sequence ID" value="QAV18126.1"/>
    <property type="molecule type" value="Genomic_DNA"/>
</dbReference>